<dbReference type="Pfam" id="PF14314">
    <property type="entry name" value="Methyltrans_Mon_2nd"/>
    <property type="match status" value="1"/>
</dbReference>
<feature type="domain" description="RdRp catalytic" evidence="27">
    <location>
        <begin position="635"/>
        <end position="821"/>
    </location>
</feature>
<dbReference type="Pfam" id="PF14318">
    <property type="entry name" value="Mononeg_mRNAcap"/>
    <property type="match status" value="1"/>
</dbReference>
<evidence type="ECO:0000313" key="29">
    <source>
        <dbReference type="EMBL" id="APG78857.1"/>
    </source>
</evidence>
<dbReference type="GO" id="GO:0044423">
    <property type="term" value="C:virion component"/>
    <property type="evidence" value="ECO:0007669"/>
    <property type="project" value="UniProtKB-KW"/>
</dbReference>
<comment type="catalytic activity">
    <reaction evidence="25">
        <text>a 5'-end (5'-triphosphoguanosine)-adenylyl-adenylyl-cytidylyl-adenosine in mRNA + 2 S-adenosyl-L-methionine = a 5'-end (N(7)-methyl 5'-triphosphoguanosine)-(2'-O-methyladenylyl)-adenylyl-cytidylyl-adenosine in mRNA + 2 S-adenosyl-L-homocysteine + H(+)</text>
        <dbReference type="Rhea" id="RHEA:65376"/>
        <dbReference type="Rhea" id="RHEA-COMP:16797"/>
        <dbReference type="Rhea" id="RHEA-COMP:16798"/>
        <dbReference type="ChEBI" id="CHEBI:15378"/>
        <dbReference type="ChEBI" id="CHEBI:57856"/>
        <dbReference type="ChEBI" id="CHEBI:59789"/>
        <dbReference type="ChEBI" id="CHEBI:156483"/>
        <dbReference type="ChEBI" id="CHEBI:156484"/>
        <dbReference type="EC" id="2.1.1.375"/>
    </reaction>
</comment>
<protein>
    <recommendedName>
        <fullName evidence="23">Replicase</fullName>
        <ecNumber evidence="21">2.1.1.375</ecNumber>
        <ecNumber evidence="3">2.7.7.48</ecNumber>
        <ecNumber evidence="4">2.7.7.88</ecNumber>
    </recommendedName>
    <alternativeName>
        <fullName evidence="22">Transcriptase</fullName>
    </alternativeName>
</protein>
<evidence type="ECO:0000256" key="20">
    <source>
        <dbReference type="ARBA" id="ARBA00024499"/>
    </source>
</evidence>
<organism evidence="29">
    <name type="scientific">Xinzhou nematode virus 4</name>
    <dbReference type="NCBI Taxonomy" id="1923772"/>
    <lineage>
        <taxon>Viruses</taxon>
        <taxon>Riboviria</taxon>
        <taxon>Orthornavirae</taxon>
        <taxon>Negarnaviricota</taxon>
        <taxon>Haploviricotina</taxon>
        <taxon>Monjiviricetes</taxon>
        <taxon>Mononegavirales</taxon>
        <taxon>Rhabdoviridae</taxon>
        <taxon>Alpharhabdovirinae</taxon>
        <taxon>Alphanemrhavirus</taxon>
        <taxon>Alphanemrhavirus xinzhou</taxon>
    </lineage>
</organism>
<evidence type="ECO:0000256" key="16">
    <source>
        <dbReference type="ARBA" id="ARBA00023042"/>
    </source>
</evidence>
<keyword evidence="13" id="KW-0067">ATP-binding</keyword>
<evidence type="ECO:0000256" key="22">
    <source>
        <dbReference type="ARBA" id="ARBA00030436"/>
    </source>
</evidence>
<evidence type="ECO:0000256" key="13">
    <source>
        <dbReference type="ARBA" id="ARBA00022840"/>
    </source>
</evidence>
<dbReference type="EC" id="2.7.7.88" evidence="4"/>
<evidence type="ECO:0000256" key="25">
    <source>
        <dbReference type="ARBA" id="ARBA00047370"/>
    </source>
</evidence>
<dbReference type="PROSITE" id="PS50526">
    <property type="entry name" value="RDRP_SSRNA_NEG_NONSEG"/>
    <property type="match status" value="1"/>
</dbReference>
<keyword evidence="16" id="KW-0506">mRNA capping</keyword>
<dbReference type="EC" id="2.1.1.375" evidence="21"/>
<comment type="catalytic activity">
    <reaction evidence="20">
        <text>a 5'-end (5'-triphosphoguanosine)-(2'-O-methyladenylyl)-adenylyl-cytidylyl-adenosine in mRNA + S-adenosyl-L-methionine = a 5'-end (N(7)-methyl 5'-triphosphoguanosine)-(2'-O-methyladenylyl)-adenylyl-cytidylyl-adenosine in mRNA + S-adenosyl-L-homocysteine</text>
        <dbReference type="Rhea" id="RHEA:65440"/>
        <dbReference type="Rhea" id="RHEA-COMP:16798"/>
        <dbReference type="Rhea" id="RHEA-COMP:16801"/>
        <dbReference type="ChEBI" id="CHEBI:57856"/>
        <dbReference type="ChEBI" id="CHEBI:59789"/>
        <dbReference type="ChEBI" id="CHEBI:156482"/>
        <dbReference type="ChEBI" id="CHEBI:156483"/>
    </reaction>
</comment>
<evidence type="ECO:0000256" key="23">
    <source>
        <dbReference type="ARBA" id="ARBA00031012"/>
    </source>
</evidence>
<keyword evidence="11" id="KW-0547">Nucleotide-binding</keyword>
<feature type="domain" description="Mononegavirus-type SAM-dependent 2'-O-MTase" evidence="28">
    <location>
        <begin position="1694"/>
        <end position="1893"/>
    </location>
</feature>
<keyword evidence="17" id="KW-1035">Host cytoplasm</keyword>
<evidence type="ECO:0000256" key="26">
    <source>
        <dbReference type="ARBA" id="ARBA00048548"/>
    </source>
</evidence>
<name>A0A1L3KNA4_9RHAB</name>
<keyword evidence="12" id="KW-0378">Hydrolase</keyword>
<dbReference type="InterPro" id="IPR039736">
    <property type="entry name" value="L_poly_C"/>
</dbReference>
<comment type="catalytic activity">
    <reaction evidence="19">
        <text>a 5'-end triphospho-adenylyl-adenylyl-cytidylyl-adenosine in mRNA + GDP + H(+) = a 5'-end (5'-triphosphoguanosine)-adenylyl-adenylyl-cytidylyl-adenosine in mRNA + diphosphate</text>
        <dbReference type="Rhea" id="RHEA:65436"/>
        <dbReference type="Rhea" id="RHEA-COMP:16797"/>
        <dbReference type="Rhea" id="RHEA-COMP:16799"/>
        <dbReference type="ChEBI" id="CHEBI:15378"/>
        <dbReference type="ChEBI" id="CHEBI:33019"/>
        <dbReference type="ChEBI" id="CHEBI:58189"/>
        <dbReference type="ChEBI" id="CHEBI:156484"/>
        <dbReference type="ChEBI" id="CHEBI:156503"/>
        <dbReference type="EC" id="2.7.7.88"/>
    </reaction>
</comment>
<evidence type="ECO:0000256" key="11">
    <source>
        <dbReference type="ARBA" id="ARBA00022741"/>
    </source>
</evidence>
<dbReference type="GO" id="GO:0003968">
    <property type="term" value="F:RNA-directed RNA polymerase activity"/>
    <property type="evidence" value="ECO:0007669"/>
    <property type="project" value="UniProtKB-KW"/>
</dbReference>
<reference evidence="29" key="1">
    <citation type="journal article" date="2016" name="Nature">
        <title>Redefining the invertebrate RNA virosphere.</title>
        <authorList>
            <person name="Shi M."/>
            <person name="Lin X.D."/>
            <person name="Tian J.H."/>
            <person name="Chen L.J."/>
            <person name="Chen X."/>
            <person name="Li C.X."/>
            <person name="Qin X.C."/>
            <person name="Li J."/>
            <person name="Cao J.P."/>
            <person name="Eden J.S."/>
            <person name="Buchmann J."/>
            <person name="Wang W."/>
            <person name="Xu J."/>
            <person name="Holmes E.C."/>
            <person name="Zhang Y.Z."/>
        </authorList>
    </citation>
    <scope>NUCLEOTIDE SEQUENCE [LARGE SCALE GENOMIC DNA]</scope>
    <source>
        <strain evidence="29">XZSJSC65771</strain>
    </source>
</reference>
<evidence type="ECO:0000256" key="4">
    <source>
        <dbReference type="ARBA" id="ARBA00012582"/>
    </source>
</evidence>
<dbReference type="EMBL" id="KX884462">
    <property type="protein sequence ID" value="APG78857.1"/>
    <property type="molecule type" value="Genomic_RNA"/>
</dbReference>
<evidence type="ECO:0000259" key="27">
    <source>
        <dbReference type="PROSITE" id="PS50526"/>
    </source>
</evidence>
<keyword evidence="30" id="KW-1185">Reference proteome</keyword>
<comment type="catalytic activity">
    <reaction evidence="26">
        <text>GTP + H2O = GDP + phosphate + H(+)</text>
        <dbReference type="Rhea" id="RHEA:19669"/>
        <dbReference type="ChEBI" id="CHEBI:15377"/>
        <dbReference type="ChEBI" id="CHEBI:15378"/>
        <dbReference type="ChEBI" id="CHEBI:37565"/>
        <dbReference type="ChEBI" id="CHEBI:43474"/>
        <dbReference type="ChEBI" id="CHEBI:58189"/>
    </reaction>
</comment>
<evidence type="ECO:0000256" key="2">
    <source>
        <dbReference type="ARBA" id="ARBA00004328"/>
    </source>
</evidence>
<evidence type="ECO:0000256" key="19">
    <source>
        <dbReference type="ARBA" id="ARBA00024494"/>
    </source>
</evidence>
<keyword evidence="9" id="KW-0949">S-adenosyl-L-methionine</keyword>
<evidence type="ECO:0000256" key="15">
    <source>
        <dbReference type="ARBA" id="ARBA00022953"/>
    </source>
</evidence>
<dbReference type="GO" id="GO:0016787">
    <property type="term" value="F:hydrolase activity"/>
    <property type="evidence" value="ECO:0007669"/>
    <property type="project" value="UniProtKB-KW"/>
</dbReference>
<keyword evidence="5 29" id="KW-0696">RNA-directed RNA polymerase</keyword>
<evidence type="ECO:0000259" key="28">
    <source>
        <dbReference type="PROSITE" id="PS51590"/>
    </source>
</evidence>
<evidence type="ECO:0000256" key="24">
    <source>
        <dbReference type="ARBA" id="ARBA00047332"/>
    </source>
</evidence>
<dbReference type="InterPro" id="IPR026890">
    <property type="entry name" value="Mononeg_mRNAcap"/>
</dbReference>
<dbReference type="GO" id="GO:0030430">
    <property type="term" value="C:host cell cytoplasm"/>
    <property type="evidence" value="ECO:0007669"/>
    <property type="project" value="UniProtKB-SubCell"/>
</dbReference>
<evidence type="ECO:0000256" key="6">
    <source>
        <dbReference type="ARBA" id="ARBA00022603"/>
    </source>
</evidence>
<dbReference type="GO" id="GO:0005524">
    <property type="term" value="F:ATP binding"/>
    <property type="evidence" value="ECO:0007669"/>
    <property type="project" value="UniProtKB-KW"/>
</dbReference>
<evidence type="ECO:0000256" key="3">
    <source>
        <dbReference type="ARBA" id="ARBA00012494"/>
    </source>
</evidence>
<dbReference type="GO" id="GO:0004482">
    <property type="term" value="F:mRNA 5'-cap (guanine-N7-)-methyltransferase activity"/>
    <property type="evidence" value="ECO:0007669"/>
    <property type="project" value="InterPro"/>
</dbReference>
<dbReference type="EC" id="2.7.7.48" evidence="3"/>
<evidence type="ECO:0000313" key="30">
    <source>
        <dbReference type="Proteomes" id="UP000203743"/>
    </source>
</evidence>
<dbReference type="InterPro" id="IPR048397">
    <property type="entry name" value="Methyltrans_Mon_CD"/>
</dbReference>
<evidence type="ECO:0000256" key="10">
    <source>
        <dbReference type="ARBA" id="ARBA00022695"/>
    </source>
</evidence>
<keyword evidence="18" id="KW-0511">Multifunctional enzyme</keyword>
<evidence type="ECO:0000256" key="21">
    <source>
        <dbReference type="ARBA" id="ARBA00026099"/>
    </source>
</evidence>
<dbReference type="NCBIfam" id="TIGR04198">
    <property type="entry name" value="paramyx_RNAcap"/>
    <property type="match status" value="1"/>
</dbReference>
<evidence type="ECO:0000256" key="14">
    <source>
        <dbReference type="ARBA" id="ARBA00022844"/>
    </source>
</evidence>
<evidence type="ECO:0000256" key="8">
    <source>
        <dbReference type="ARBA" id="ARBA00022679"/>
    </source>
</evidence>
<dbReference type="KEGG" id="vg:30999526"/>
<accession>A0A1L3KNA4</accession>
<keyword evidence="15" id="KW-0693">Viral RNA replication</keyword>
<evidence type="ECO:0000256" key="9">
    <source>
        <dbReference type="ARBA" id="ARBA00022691"/>
    </source>
</evidence>
<keyword evidence="14" id="KW-0946">Virion</keyword>
<dbReference type="PROSITE" id="PS51590">
    <property type="entry name" value="SAM_MT_MNV_L"/>
    <property type="match status" value="1"/>
</dbReference>
<dbReference type="InterPro" id="IPR025786">
    <property type="entry name" value="Mononega_L_MeTrfase"/>
</dbReference>
<keyword evidence="6" id="KW-0489">Methyltransferase</keyword>
<dbReference type="Pfam" id="PF21080">
    <property type="entry name" value="Methyltrans_Mon_1st"/>
    <property type="match status" value="1"/>
</dbReference>
<evidence type="ECO:0000256" key="5">
    <source>
        <dbReference type="ARBA" id="ARBA00022484"/>
    </source>
</evidence>
<keyword evidence="8" id="KW-0808">Transferase</keyword>
<dbReference type="InterPro" id="IPR048398">
    <property type="entry name" value="Methyltrans_Mon_C"/>
</dbReference>
<dbReference type="GeneID" id="30999526"/>
<dbReference type="Pfam" id="PF00946">
    <property type="entry name" value="Mononeg_RNA_pol"/>
    <property type="match status" value="1"/>
</dbReference>
<proteinExistence type="predicted"/>
<dbReference type="RefSeq" id="YP_009344989.1">
    <property type="nucleotide sequence ID" value="NC_033705.1"/>
</dbReference>
<keyword evidence="10" id="KW-0548">Nucleotidyltransferase</keyword>
<dbReference type="Pfam" id="PF21081">
    <property type="entry name" value="Methyltrans_Mon_3rd"/>
    <property type="match status" value="1"/>
</dbReference>
<evidence type="ECO:0000256" key="18">
    <source>
        <dbReference type="ARBA" id="ARBA00023268"/>
    </source>
</evidence>
<evidence type="ECO:0000256" key="17">
    <source>
        <dbReference type="ARBA" id="ARBA00023200"/>
    </source>
</evidence>
<comment type="catalytic activity">
    <reaction evidence="24">
        <text>a 5'-end (5'-triphosphoguanosine)-adenylyl-adenylyl-cytidylyl-adenosine in mRNA + S-adenosyl-L-methionine = a 5'-end (5'-triphosphoguanosine)-(2'-O-methyladenylyl)-adenylyl-cytidylyl-adenosine in mRNA + S-adenosyl-L-homocysteine + H(+)</text>
        <dbReference type="Rhea" id="RHEA:65380"/>
        <dbReference type="Rhea" id="RHEA-COMP:16797"/>
        <dbReference type="Rhea" id="RHEA-COMP:16801"/>
        <dbReference type="ChEBI" id="CHEBI:15378"/>
        <dbReference type="ChEBI" id="CHEBI:57856"/>
        <dbReference type="ChEBI" id="CHEBI:59789"/>
        <dbReference type="ChEBI" id="CHEBI:156482"/>
        <dbReference type="ChEBI" id="CHEBI:156484"/>
    </reaction>
</comment>
<dbReference type="InterPro" id="IPR014023">
    <property type="entry name" value="Mononeg_RNA_pol_cat"/>
</dbReference>
<keyword evidence="7" id="KW-0507">mRNA processing</keyword>
<evidence type="ECO:0000256" key="12">
    <source>
        <dbReference type="ARBA" id="ARBA00022801"/>
    </source>
</evidence>
<sequence>MTYTPEINDRSLKKTSTLITMFSDDFDLAMVEMQDNWTWEEDTPESEVPITTGISLVTVDYNLNSPLIRDEIDSLLLKLQHKIYPLKYDTKWEFQESYQMLTRTRLNWENFKGSETFHHWVGREIFQKSVVYGNLNTQWSWIVRSLELSHQISTTFIQHLAGKSVEIPNWAYSKIEVLHNSACDKLREELLLFNEFHLMVLIMNSKSQNERSSLELNHFVNISFTPGMKMNSFICHFNSKNFGTILITNGFCVFLRDTRLMDRNMILMIKDTLAGRACSKLGLVCASDLQDRWVETVIKLNEFYRQGDEILIGVDNYAFDMIKMIEPWCNLQFMKLSSTKLPLIPTDESFSQHLEKNLKEFQSKYNIDCTKLINLITEETDPEIVALYFGAFRHWGHPFLDYIEGLNILHHQVTVESPIDLEYANILASDLAYKVLHLQFRRRKEWFVDLDQLKGNHILIPHIMYGTWPTQKQIIDVGPTWHLLPLKKCFEIPTGIDPSVLYADKSHSMNKSEVIQFILEHPGQNVPSKKVLKTALEVEGVDILQFLSDIDVNGLAQDDLVIGLKGKEREVKRVGRYFSLMSWNLRLYFVLTEFLIKRYYVPLFSGLTMADDFNTVIRKLLDRTMGQGGLTYEYITLANHFDYSKWNNTQRGKANNPVFKVMGQFLGLPNLFVRTHEFFEQSLIYYNERTDLMRVRGGELIPTTDAKVCWNGQLGGLEGLRQKGWSVVSLLVIERESKIRNTKVKVLAQGDNQVICTFYKLPKEKSHDIATAEIPHVWNNNKEIIKAISSGTKKLGLLVNEDETLTASNFLNYSKLLIFCGNMLSPVTKKYSRVTCITNDQIPSLGNVLSSVSTTCLNVAQFKNSSIDAIINYTFFGTFCLYYVASHSPLLEGPIPNWNVQNPTNDLKSIAAYALFLDPSLGGVCGMSLTRFLIRQFPDPLTESLSFWKCVYENSINEDIRNLAIKAGYPRFASCTPLAFSKLLENPMSLNLSRYSSPQSLLRDAVHDQLRHISESIPNPIFKQSIVYLNHEAERLVEFLMSIKPCFPRFLSEFKSATFLGITESIVGLFQNSRTLRAVFKVKFAKELARRMIQAEKTGLKVLEDIMPRSYEKMWSCSSKQADLLRELSWGKKIIGTTIPHPIELLGRMTNVQNICPECGSKPYPDSFISVLFPYGQRYSIYSRGPLPPYLGSSTAESTSLFHPWEKETDIPLLEKSMKLRSTLGWFVRCKSNLGQSIFNNLESLTGEKWNEDIGQIERTGCATHRFYCARQSSGGFAGISPNLLTYTFVTSDTLGTLNLVNHDFMYQSLLLYSQHCAVERSGKLQYSTGFHLHISCDQCIRQVEDFVLESEFEYQPSLASNILKEMSGKECVWLPHIPKIDIQIVNWLTLSFAEQSFRIGVIQTLVFSIAVGNQEAHLYESTLFPMNVCNLVDGTSYLLGNLEGLMLGSCYLGMYHRDIYDPKRPIRVIDGAREHLISLLFESPHYLAGIQPILSESLLKLVPHRAPPSYPSHKYDLSRNVRAIFYYHISKKTLAFPPYNKWRKTLLVFGDFKSSKWIGLLSATHNIRSLSQFYTLSNKMVVKIEEAKGVIQFLLKEGIESSIDIDENFWTNQIFHSLKNLRSVKEEVRLAAKGIIKPPYTPDSSPLNIHLLWGPEYVCDTQEISLYFSTRKPFTNHYLAVKRLNDPLISGLRIGQLATGAHYKLRGILATIRPVRDFICGGDGSGGMTAAILRYYPKARGIFNSLMEPDDKGGLMGISPAPPAALLEMPSIVSSRCVNYQSVWKEPTDLTHPNTWMNFLHLKKKHQLEISLIVIDAEVVTMESFINIGNLLLSNIKNLLSFNGSIIIKMYGSLLNDQDYISLIGKFGSIFRTVKALTTSLSSSFTSEFYLVCQELRSLSPYEYFLTESSKESFATLLRSEKSYKEEFHRAIMIKQMDLMQGIPISVIPPLADELFILLDHLGVEGGTGRSIAQYVIHVDEDNIISYCYGLLIICSNSIICTTRLEVDTFTLPSLENLQKHFSLYIGIWLYLSWLREDLEMYQCVSWWLSHPISYGFIFGSDQDRRSIRWTWNRGHIQKVLYKPEKNALSAQLIRLLSRIAHHSTEDWNPYSTLLVSVESYCRQYNSKLTVSHVLFSTGLFDLAIDADSEMENFNSNAHVPSLPIDTGYYQLDVEFLEGSWTN</sequence>
<evidence type="ECO:0000256" key="7">
    <source>
        <dbReference type="ARBA" id="ARBA00022664"/>
    </source>
</evidence>
<evidence type="ECO:0000256" key="1">
    <source>
        <dbReference type="ARBA" id="ARBA00004192"/>
    </source>
</evidence>
<comment type="subcellular location">
    <subcellularLocation>
        <location evidence="1">Host cytoplasm</location>
    </subcellularLocation>
    <subcellularLocation>
        <location evidence="2">Virion</location>
    </subcellularLocation>
</comment>
<dbReference type="Proteomes" id="UP000203743">
    <property type="component" value="Segment"/>
</dbReference>
<dbReference type="InterPro" id="IPR039530">
    <property type="entry name" value="L_methyltransferase_rhabdo"/>
</dbReference>